<organism evidence="2">
    <name type="scientific">Noctiluca scintillans</name>
    <name type="common">Sea sparkle</name>
    <name type="synonym">Red tide dinoflagellate</name>
    <dbReference type="NCBI Taxonomy" id="2966"/>
    <lineage>
        <taxon>Eukaryota</taxon>
        <taxon>Sar</taxon>
        <taxon>Alveolata</taxon>
        <taxon>Dinophyceae</taxon>
        <taxon>Noctilucales</taxon>
        <taxon>Noctilucaceae</taxon>
        <taxon>Noctiluca</taxon>
    </lineage>
</organism>
<proteinExistence type="predicted"/>
<protein>
    <submittedName>
        <fullName evidence="2">Uncharacterized protein</fullName>
    </submittedName>
</protein>
<evidence type="ECO:0000313" key="2">
    <source>
        <dbReference type="EMBL" id="CAD8830575.1"/>
    </source>
</evidence>
<dbReference type="EMBL" id="HBFQ01007012">
    <property type="protein sequence ID" value="CAD8830575.1"/>
    <property type="molecule type" value="Transcribed_RNA"/>
</dbReference>
<accession>A0A7S0ZS20</accession>
<name>A0A7S0ZS20_NOCSC</name>
<evidence type="ECO:0000256" key="1">
    <source>
        <dbReference type="SAM" id="MobiDB-lite"/>
    </source>
</evidence>
<feature type="compositionally biased region" description="Low complexity" evidence="1">
    <location>
        <begin position="135"/>
        <end position="145"/>
    </location>
</feature>
<reference evidence="2" key="1">
    <citation type="submission" date="2021-01" db="EMBL/GenBank/DDBJ databases">
        <authorList>
            <person name="Corre E."/>
            <person name="Pelletier E."/>
            <person name="Niang G."/>
            <person name="Scheremetjew M."/>
            <person name="Finn R."/>
            <person name="Kale V."/>
            <person name="Holt S."/>
            <person name="Cochrane G."/>
            <person name="Meng A."/>
            <person name="Brown T."/>
            <person name="Cohen L."/>
        </authorList>
    </citation>
    <scope>NUCLEOTIDE SEQUENCE</scope>
</reference>
<feature type="compositionally biased region" description="Pro residues" evidence="1">
    <location>
        <begin position="146"/>
        <end position="156"/>
    </location>
</feature>
<feature type="compositionally biased region" description="Basic residues" evidence="1">
    <location>
        <begin position="261"/>
        <end position="272"/>
    </location>
</feature>
<sequence>MAQAIVVHQRVRLSGRQRRSRGAVMTMEEDPFAEFLTQDAQVSAAVEEPQEIDAGLQLKLLVESNKKQEQLLSKVCDLLVAVTEKVERLQGTQQQLEQRMAQITEGGIAGPPTGSFSGPPGGSFMGSNRGALVQPPGKAPLGPLGPQVPGPGPVNVPAPAGVSPAQRAEEQRLVQERLEAERLRVDEETRRRADELAKRKAEEERRRAEEEERLRVIEERKKEEERKRKQELESRTSGLMNNLLADDAGSSLFGDDLVAKNKSKKKGGLFDD</sequence>
<dbReference type="AlphaFoldDB" id="A0A7S0ZS20"/>
<feature type="region of interest" description="Disordered" evidence="1">
    <location>
        <begin position="105"/>
        <end position="272"/>
    </location>
</feature>
<gene>
    <name evidence="2" type="ORF">NSCI0253_LOCUS4921</name>
</gene>
<feature type="compositionally biased region" description="Basic and acidic residues" evidence="1">
    <location>
        <begin position="167"/>
        <end position="234"/>
    </location>
</feature>